<evidence type="ECO:0000313" key="1">
    <source>
        <dbReference type="EnsemblPlants" id="KQL29426"/>
    </source>
</evidence>
<keyword evidence="2" id="KW-1185">Reference proteome</keyword>
<sequence>MGEWWTRIGTMSGVSRKGLRSLLLLVCWQLWLERNVRMFQRTERHARVLLSHIRDETRTWESAGAKHLATLFEGA</sequence>
<organism evidence="1 2">
    <name type="scientific">Setaria italica</name>
    <name type="common">Foxtail millet</name>
    <name type="synonym">Panicum italicum</name>
    <dbReference type="NCBI Taxonomy" id="4555"/>
    <lineage>
        <taxon>Eukaryota</taxon>
        <taxon>Viridiplantae</taxon>
        <taxon>Streptophyta</taxon>
        <taxon>Embryophyta</taxon>
        <taxon>Tracheophyta</taxon>
        <taxon>Spermatophyta</taxon>
        <taxon>Magnoliopsida</taxon>
        <taxon>Liliopsida</taxon>
        <taxon>Poales</taxon>
        <taxon>Poaceae</taxon>
        <taxon>PACMAD clade</taxon>
        <taxon>Panicoideae</taxon>
        <taxon>Panicodae</taxon>
        <taxon>Paniceae</taxon>
        <taxon>Cenchrinae</taxon>
        <taxon>Setaria</taxon>
    </lineage>
</organism>
<dbReference type="OMA" id="TRIGTMS"/>
<dbReference type="InParanoid" id="K3YYT3"/>
<accession>K3YYT3</accession>
<reference evidence="1" key="2">
    <citation type="submission" date="2018-08" db="UniProtKB">
        <authorList>
            <consortium name="EnsemblPlants"/>
        </authorList>
    </citation>
    <scope>IDENTIFICATION</scope>
    <source>
        <strain evidence="1">Yugu1</strain>
    </source>
</reference>
<dbReference type="AlphaFoldDB" id="K3YYT3"/>
<proteinExistence type="predicted"/>
<dbReference type="EMBL" id="AGNK02000241">
    <property type="status" value="NOT_ANNOTATED_CDS"/>
    <property type="molecule type" value="Genomic_DNA"/>
</dbReference>
<dbReference type="Proteomes" id="UP000004995">
    <property type="component" value="Unassembled WGS sequence"/>
</dbReference>
<protein>
    <submittedName>
        <fullName evidence="1">Uncharacterized protein</fullName>
    </submittedName>
</protein>
<dbReference type="HOGENOM" id="CLU_000680_31_2_1"/>
<name>K3YYT3_SETIT</name>
<dbReference type="Gramene" id="KQL29426">
    <property type="protein sequence ID" value="KQL29426"/>
    <property type="gene ID" value="SETIT_019439mg"/>
</dbReference>
<reference evidence="2" key="1">
    <citation type="journal article" date="2012" name="Nat. Biotechnol.">
        <title>Reference genome sequence of the model plant Setaria.</title>
        <authorList>
            <person name="Bennetzen J.L."/>
            <person name="Schmutz J."/>
            <person name="Wang H."/>
            <person name="Percifield R."/>
            <person name="Hawkins J."/>
            <person name="Pontaroli A.C."/>
            <person name="Estep M."/>
            <person name="Feng L."/>
            <person name="Vaughn J.N."/>
            <person name="Grimwood J."/>
            <person name="Jenkins J."/>
            <person name="Barry K."/>
            <person name="Lindquist E."/>
            <person name="Hellsten U."/>
            <person name="Deshpande S."/>
            <person name="Wang X."/>
            <person name="Wu X."/>
            <person name="Mitros T."/>
            <person name="Triplett J."/>
            <person name="Yang X."/>
            <person name="Ye C.Y."/>
            <person name="Mauro-Herrera M."/>
            <person name="Wang L."/>
            <person name="Li P."/>
            <person name="Sharma M."/>
            <person name="Sharma R."/>
            <person name="Ronald P.C."/>
            <person name="Panaud O."/>
            <person name="Kellogg E.A."/>
            <person name="Brutnell T.P."/>
            <person name="Doust A.N."/>
            <person name="Tuskan G.A."/>
            <person name="Rokhsar D."/>
            <person name="Devos K.M."/>
        </authorList>
    </citation>
    <scope>NUCLEOTIDE SEQUENCE [LARGE SCALE GENOMIC DNA]</scope>
    <source>
        <strain evidence="2">cv. Yugu1</strain>
    </source>
</reference>
<dbReference type="EnsemblPlants" id="KQL29426">
    <property type="protein sequence ID" value="KQL29426"/>
    <property type="gene ID" value="SETIT_019439mg"/>
</dbReference>
<evidence type="ECO:0000313" key="2">
    <source>
        <dbReference type="Proteomes" id="UP000004995"/>
    </source>
</evidence>